<evidence type="ECO:0000256" key="3">
    <source>
        <dbReference type="ARBA" id="ARBA00022989"/>
    </source>
</evidence>
<sequence>MASSASALEPPRGRQLERHPAITTDSDASDSSLQRIKSRHVQLFDENAVRERQQWASTAATKRPKQMVRSPSAYSARSGYSGRYSRAQSSGARTPIDPHSPRASVSTFHLQHLLENLQMDQYDTFGLEELRDGFFDASFYRSTAQQGNDNKDEDDEDDFSFGFHLKKMLTEVIHEQIQDIKFFFTTTFQTRDGILLMKAFLGYFIAYVLCLIPKTHDFLGRYSYWITIAALFNHAGRTVGSQIDGTITCIVGGALGLGLGSLALEVASTATLSRNAYGGVLAGFLIPLIAVFSWIRCSLLRFYQAMITAGLALIYLCLVETDVIARRGQWDHSNVREFAVPWLVGLGICLLVNVCVFPDTGSRAIANALNNAMKSASEALELPRSYSLEIHSNMSKQLVTLSDAVRDMRNEIIYSSLHPEDAEELRNILQEIIRCIMGIKPETDLFFNEEHEKPEDPHDVIINMEHADGLSIASSYEEPLDIVRETMAGPARSLITAMKNVLHCSNTELMRLLDVRDLYSRFDSIDVGGALLQLKSAMEEFDAADLTLIDHEALPTSYSTHPDLVSLFLFIHPLRQAAGSIDSLGEKVLSISQDPATKKRIFPPSYPLKKAVYRINPQVRHDRGGVSAGYYFRIKGELDEIMGKIHSRAYIPDALDPDDKISLGMGATSKTTFRYKVWKVLHRLQGFETRFAVKVLLVVVTLSSPAWVGESRDWWTKHETWWAVVAAWFMMHPRVGGNAQDLITRTIATALGAVFGGVAWAAGSKAGDVASPYILAAFAAVVMVPAIFRFMLSSHPRSGLMACLSFTIVSLGGYNTSGRSATEIAWSRAAALVTGCVAAVVVNWIVWPFVARHELRKSLSYMLLNLGIAYRGVVARYIYHDRDYHPTPEDIALSQITEAKLREHCFRMRELCEMTRHEIRPRGPFDTTPYLAAINACERFLEHIIEVRQASLYFQPFLYRGSEDATRKMLFARRDAVASILMNLYVLAGALRSKRPVPRYLPSCAAARKRLLDKMKEVEEEFEDEREVVARPEKARRWADVYHYAYAAALTDIVAQVEMLERLIKTVTGEMKLDAPDWRGRGVYTITVGIEERNGDSYTDGGYQEEERCGDIFTSRGDEESNEGATLRGEIESEFCMGE</sequence>
<feature type="compositionally biased region" description="Basic and acidic residues" evidence="5">
    <location>
        <begin position="11"/>
        <end position="20"/>
    </location>
</feature>
<feature type="transmembrane region" description="Helical" evidence="6">
    <location>
        <begin position="302"/>
        <end position="319"/>
    </location>
</feature>
<dbReference type="OrthoDB" id="1924968at2759"/>
<evidence type="ECO:0000313" key="9">
    <source>
        <dbReference type="EMBL" id="CCX06601.1"/>
    </source>
</evidence>
<evidence type="ECO:0000256" key="1">
    <source>
        <dbReference type="ARBA" id="ARBA00004141"/>
    </source>
</evidence>
<feature type="domain" description="Integral membrane bound transporter" evidence="8">
    <location>
        <begin position="714"/>
        <end position="842"/>
    </location>
</feature>
<dbReference type="InterPro" id="IPR052430">
    <property type="entry name" value="IVT-Associated"/>
</dbReference>
<protein>
    <submittedName>
        <fullName evidence="9">Similar to Protein BRE4 acc. no. Q07660</fullName>
    </submittedName>
</protein>
<evidence type="ECO:0000313" key="10">
    <source>
        <dbReference type="Proteomes" id="UP000018144"/>
    </source>
</evidence>
<evidence type="ECO:0000256" key="2">
    <source>
        <dbReference type="ARBA" id="ARBA00022692"/>
    </source>
</evidence>
<dbReference type="InterPro" id="IPR049453">
    <property type="entry name" value="Memb_transporter_dom"/>
</dbReference>
<dbReference type="Proteomes" id="UP000018144">
    <property type="component" value="Unassembled WGS sequence"/>
</dbReference>
<feature type="transmembrane region" description="Helical" evidence="6">
    <location>
        <begin position="276"/>
        <end position="295"/>
    </location>
</feature>
<comment type="subcellular location">
    <subcellularLocation>
        <location evidence="1">Membrane</location>
        <topology evidence="1">Multi-pass membrane protein</topology>
    </subcellularLocation>
</comment>
<evidence type="ECO:0000259" key="8">
    <source>
        <dbReference type="Pfam" id="PF13515"/>
    </source>
</evidence>
<dbReference type="EMBL" id="HF935300">
    <property type="protein sequence ID" value="CCX06601.1"/>
    <property type="molecule type" value="Genomic_DNA"/>
</dbReference>
<name>U4KXP7_PYROM</name>
<feature type="transmembrane region" description="Helical" evidence="6">
    <location>
        <begin position="193"/>
        <end position="212"/>
    </location>
</feature>
<feature type="region of interest" description="Disordered" evidence="5">
    <location>
        <begin position="1"/>
        <end position="34"/>
    </location>
</feature>
<feature type="transmembrane region" description="Helical" evidence="6">
    <location>
        <begin position="339"/>
        <end position="357"/>
    </location>
</feature>
<proteinExistence type="predicted"/>
<dbReference type="InterPro" id="IPR018820">
    <property type="entry name" value="BRE4-related_DUF2421"/>
</dbReference>
<evidence type="ECO:0000256" key="5">
    <source>
        <dbReference type="SAM" id="MobiDB-lite"/>
    </source>
</evidence>
<feature type="domain" description="DUF2421" evidence="7">
    <location>
        <begin position="851"/>
        <end position="1070"/>
    </location>
</feature>
<evidence type="ECO:0000259" key="7">
    <source>
        <dbReference type="Pfam" id="PF10334"/>
    </source>
</evidence>
<reference evidence="9 10" key="1">
    <citation type="journal article" date="2013" name="PLoS Genet.">
        <title>The genome and development-dependent transcriptomes of Pyronema confluens: a window into fungal evolution.</title>
        <authorList>
            <person name="Traeger S."/>
            <person name="Altegoer F."/>
            <person name="Freitag M."/>
            <person name="Gabaldon T."/>
            <person name="Kempken F."/>
            <person name="Kumar A."/>
            <person name="Marcet-Houben M."/>
            <person name="Poggeler S."/>
            <person name="Stajich J.E."/>
            <person name="Nowrousian M."/>
        </authorList>
    </citation>
    <scope>NUCLEOTIDE SEQUENCE [LARGE SCALE GENOMIC DNA]</scope>
    <source>
        <strain evidence="10">CBS 100304</strain>
        <tissue evidence="9">Vegetative mycelium</tissue>
    </source>
</reference>
<feature type="transmembrane region" description="Helical" evidence="6">
    <location>
        <begin position="742"/>
        <end position="761"/>
    </location>
</feature>
<feature type="transmembrane region" description="Helical" evidence="6">
    <location>
        <begin position="799"/>
        <end position="817"/>
    </location>
</feature>
<feature type="region of interest" description="Disordered" evidence="5">
    <location>
        <begin position="55"/>
        <end position="102"/>
    </location>
</feature>
<dbReference type="STRING" id="1076935.U4KXP7"/>
<feature type="transmembrane region" description="Helical" evidence="6">
    <location>
        <begin position="691"/>
        <end position="708"/>
    </location>
</feature>
<dbReference type="InterPro" id="IPR023244">
    <property type="entry name" value="Brefeldin_A-sensitivity_4"/>
</dbReference>
<dbReference type="Pfam" id="PF10334">
    <property type="entry name" value="BRE4"/>
    <property type="match status" value="1"/>
</dbReference>
<keyword evidence="2 6" id="KW-0812">Transmembrane</keyword>
<keyword evidence="4 6" id="KW-0472">Membrane</keyword>
<dbReference type="GO" id="GO:0016020">
    <property type="term" value="C:membrane"/>
    <property type="evidence" value="ECO:0007669"/>
    <property type="project" value="UniProtKB-SubCell"/>
</dbReference>
<dbReference type="eggNOG" id="KOG4711">
    <property type="taxonomic scope" value="Eukaryota"/>
</dbReference>
<feature type="transmembrane region" description="Helical" evidence="6">
    <location>
        <begin position="829"/>
        <end position="847"/>
    </location>
</feature>
<feature type="transmembrane region" description="Helical" evidence="6">
    <location>
        <begin position="245"/>
        <end position="264"/>
    </location>
</feature>
<gene>
    <name evidence="9" type="ORF">PCON_06188</name>
</gene>
<organism evidence="9 10">
    <name type="scientific">Pyronema omphalodes (strain CBS 100304)</name>
    <name type="common">Pyronema confluens</name>
    <dbReference type="NCBI Taxonomy" id="1076935"/>
    <lineage>
        <taxon>Eukaryota</taxon>
        <taxon>Fungi</taxon>
        <taxon>Dikarya</taxon>
        <taxon>Ascomycota</taxon>
        <taxon>Pezizomycotina</taxon>
        <taxon>Pezizomycetes</taxon>
        <taxon>Pezizales</taxon>
        <taxon>Pyronemataceae</taxon>
        <taxon>Pyronema</taxon>
    </lineage>
</organism>
<feature type="compositionally biased region" description="Low complexity" evidence="5">
    <location>
        <begin position="69"/>
        <end position="93"/>
    </location>
</feature>
<keyword evidence="3 6" id="KW-1133">Transmembrane helix</keyword>
<dbReference type="OMA" id="FWGWAAN"/>
<dbReference type="PRINTS" id="PR02047">
    <property type="entry name" value="BREFELDNASP4"/>
</dbReference>
<dbReference type="PANTHER" id="PTHR47804:SF3">
    <property type="entry name" value="PROTEIN BRE4"/>
    <property type="match status" value="1"/>
</dbReference>
<evidence type="ECO:0000256" key="4">
    <source>
        <dbReference type="ARBA" id="ARBA00023136"/>
    </source>
</evidence>
<dbReference type="AlphaFoldDB" id="U4KXP7"/>
<feature type="transmembrane region" description="Helical" evidence="6">
    <location>
        <begin position="773"/>
        <end position="792"/>
    </location>
</feature>
<evidence type="ECO:0000256" key="6">
    <source>
        <dbReference type="SAM" id="Phobius"/>
    </source>
</evidence>
<dbReference type="Pfam" id="PF13515">
    <property type="entry name" value="FUSC_2"/>
    <property type="match status" value="1"/>
</dbReference>
<accession>U4KXP7</accession>
<keyword evidence="10" id="KW-1185">Reference proteome</keyword>
<dbReference type="PANTHER" id="PTHR47804">
    <property type="entry name" value="60S RIBOSOMAL PROTEIN L19"/>
    <property type="match status" value="1"/>
</dbReference>